<evidence type="ECO:0000313" key="1">
    <source>
        <dbReference type="EMBL" id="ACC84410.1"/>
    </source>
</evidence>
<organism evidence="1 2">
    <name type="scientific">Nostoc punctiforme (strain ATCC 29133 / PCC 73102)</name>
    <dbReference type="NCBI Taxonomy" id="63737"/>
    <lineage>
        <taxon>Bacteria</taxon>
        <taxon>Bacillati</taxon>
        <taxon>Cyanobacteriota</taxon>
        <taxon>Cyanophyceae</taxon>
        <taxon>Nostocales</taxon>
        <taxon>Nostocaceae</taxon>
        <taxon>Nostoc</taxon>
    </lineage>
</organism>
<gene>
    <name evidence="1" type="ordered locus">Npun_F6122</name>
</gene>
<dbReference type="HOGENOM" id="CLU_2035610_0_0_3"/>
<reference evidence="2" key="1">
    <citation type="submission" date="2008-04" db="EMBL/GenBank/DDBJ databases">
        <title>Complete sequence of chromosome of Nostoc punctiforme ATCC 29133.</title>
        <authorList>
            <consortium name="US DOE Joint Genome Institute"/>
            <person name="Copeland A."/>
            <person name="Lucas S."/>
            <person name="Lapidus A."/>
            <person name="Glavina del Rio T."/>
            <person name="Dalin E."/>
            <person name="Tice H."/>
            <person name="Pitluck S."/>
            <person name="Chain P."/>
            <person name="Malfatti S."/>
            <person name="Shin M."/>
            <person name="Vergez L."/>
            <person name="Schmutz J."/>
            <person name="Larimer F."/>
            <person name="Land M."/>
            <person name="Hauser L."/>
            <person name="Kyrpides N."/>
            <person name="Kim E."/>
            <person name="Meeks J.C."/>
            <person name="Elhai J."/>
            <person name="Campbell E.L."/>
            <person name="Thiel T."/>
            <person name="Longmire J."/>
            <person name="Potts M."/>
            <person name="Atlas R."/>
        </authorList>
    </citation>
    <scope>NUCLEOTIDE SEQUENCE [LARGE SCALE GENOMIC DNA]</scope>
    <source>
        <strain evidence="2">ATCC 29133 / PCC 73102</strain>
    </source>
</reference>
<protein>
    <submittedName>
        <fullName evidence="1">Uncharacterized protein</fullName>
    </submittedName>
</protein>
<name>B2IV17_NOSP7</name>
<accession>B2IV17</accession>
<dbReference type="AlphaFoldDB" id="B2IV17"/>
<proteinExistence type="predicted"/>
<evidence type="ECO:0000313" key="2">
    <source>
        <dbReference type="Proteomes" id="UP000001191"/>
    </source>
</evidence>
<sequence length="121" mass="14250">MFKMSENIQLFFTSITIILQDIKELSVKYKNEPRLGLTEIIKIAQSQGYDLNIEELKKVITTFMDFKKEELKNKEYKTKTITLEGCSNKAVTGNETYDQITYYCLQYLDNDFLESVYQQKS</sequence>
<dbReference type="KEGG" id="npu:Npun_F6122"/>
<dbReference type="Proteomes" id="UP000001191">
    <property type="component" value="Chromosome"/>
</dbReference>
<keyword evidence="2" id="KW-1185">Reference proteome</keyword>
<dbReference type="EnsemblBacteria" id="ACC84410">
    <property type="protein sequence ID" value="ACC84410"/>
    <property type="gene ID" value="Npun_F6122"/>
</dbReference>
<reference evidence="1 2" key="2">
    <citation type="journal article" date="2013" name="Plant Physiol.">
        <title>A Nostoc punctiforme Sugar Transporter Necessary to Establish a Cyanobacterium-Plant Symbiosis.</title>
        <authorList>
            <person name="Ekman M."/>
            <person name="Picossi S."/>
            <person name="Campbell E.L."/>
            <person name="Meeks J.C."/>
            <person name="Flores E."/>
        </authorList>
    </citation>
    <scope>NUCLEOTIDE SEQUENCE [LARGE SCALE GENOMIC DNA]</scope>
    <source>
        <strain evidence="2">ATCC 29133 / PCC 73102</strain>
    </source>
</reference>
<dbReference type="EMBL" id="CP001037">
    <property type="protein sequence ID" value="ACC84410.1"/>
    <property type="molecule type" value="Genomic_DNA"/>
</dbReference>